<dbReference type="NCBIfam" id="TIGR03816">
    <property type="entry name" value="tadE_like_DECH"/>
    <property type="match status" value="1"/>
</dbReference>
<keyword evidence="1" id="KW-0347">Helicase</keyword>
<dbReference type="RefSeq" id="WP_149324130.1">
    <property type="nucleotide sequence ID" value="NZ_CP043504.1"/>
</dbReference>
<dbReference type="AlphaFoldDB" id="A0A5C1Y746"/>
<gene>
    <name evidence="1" type="ORF">FLP23_00850</name>
</gene>
<reference evidence="1 2" key="1">
    <citation type="submission" date="2019-09" db="EMBL/GenBank/DDBJ databases">
        <title>Genome sequencing of strain KACC 19322.</title>
        <authorList>
            <person name="Heo J."/>
            <person name="Kim S.-J."/>
            <person name="Kim J.-S."/>
            <person name="Hong S.-B."/>
            <person name="Kwon S.-W."/>
        </authorList>
    </citation>
    <scope>NUCLEOTIDE SEQUENCE [LARGE SCALE GENOMIC DNA]</scope>
    <source>
        <strain evidence="1 2">KACC 19322</strain>
    </source>
</reference>
<dbReference type="InterPro" id="IPR021202">
    <property type="entry name" value="Rv3654c-like"/>
</dbReference>
<proteinExistence type="predicted"/>
<dbReference type="EMBL" id="CP043504">
    <property type="protein sequence ID" value="QEO08697.1"/>
    <property type="molecule type" value="Genomic_DNA"/>
</dbReference>
<name>A0A5C1Y746_9MICO</name>
<organism evidence="1 2">
    <name type="scientific">Protaetiibacter larvae</name>
    <dbReference type="NCBI Taxonomy" id="2592654"/>
    <lineage>
        <taxon>Bacteria</taxon>
        <taxon>Bacillati</taxon>
        <taxon>Actinomycetota</taxon>
        <taxon>Actinomycetes</taxon>
        <taxon>Micrococcales</taxon>
        <taxon>Microbacteriaceae</taxon>
        <taxon>Protaetiibacter</taxon>
    </lineage>
</organism>
<keyword evidence="1" id="KW-0067">ATP-binding</keyword>
<accession>A0A5C1Y746</accession>
<evidence type="ECO:0000313" key="1">
    <source>
        <dbReference type="EMBL" id="QEO08697.1"/>
    </source>
</evidence>
<keyword evidence="1" id="KW-0547">Nucleotide-binding</keyword>
<dbReference type="GO" id="GO:0004386">
    <property type="term" value="F:helicase activity"/>
    <property type="evidence" value="ECO:0007669"/>
    <property type="project" value="UniProtKB-KW"/>
</dbReference>
<keyword evidence="1" id="KW-0378">Hydrolase</keyword>
<evidence type="ECO:0000313" key="2">
    <source>
        <dbReference type="Proteomes" id="UP000322159"/>
    </source>
</evidence>
<protein>
    <submittedName>
        <fullName evidence="1">Helicase</fullName>
    </submittedName>
</protein>
<keyword evidence="2" id="KW-1185">Reference proteome</keyword>
<sequence length="116" mass="11097">MSARGALRDDRGAGGVLALAVVGATLALVLALLAAAGALAVRSRAAAAADAAALAAADVLLGAIPGSPCALAAQLAAAHQVALAACEVDGMEVIVAVRTQAFGVPIEQRARAGPPP</sequence>
<dbReference type="Proteomes" id="UP000322159">
    <property type="component" value="Chromosome"/>
</dbReference>
<dbReference type="KEGG" id="lyk:FLP23_00850"/>